<dbReference type="PATRIC" id="fig|1036673.3.peg.3496"/>
<proteinExistence type="predicted"/>
<evidence type="ECO:0000313" key="2">
    <source>
        <dbReference type="EMBL" id="AEI42342.1"/>
    </source>
</evidence>
<dbReference type="HOGENOM" id="CLU_030006_3_4_9"/>
<dbReference type="Gene3D" id="3.20.20.190">
    <property type="entry name" value="Phosphatidylinositol (PI) phosphodiesterase"/>
    <property type="match status" value="1"/>
</dbReference>
<reference evidence="3" key="1">
    <citation type="submission" date="2011-06" db="EMBL/GenBank/DDBJ databases">
        <title>Complete genome sequence of Paenibacillus mucilaginosus KNP414.</title>
        <authorList>
            <person name="Wang J."/>
            <person name="Hu S."/>
            <person name="Hu X."/>
            <person name="Zhang B."/>
            <person name="Dong D."/>
            <person name="Zhang S."/>
            <person name="Zhao K."/>
            <person name="Wu D."/>
        </authorList>
    </citation>
    <scope>NUCLEOTIDE SEQUENCE [LARGE SCALE GENOMIC DNA]</scope>
    <source>
        <strain evidence="3">KNP414</strain>
    </source>
</reference>
<sequence>MIEKLAAAEEVTVAGHRGYKAAYPENTLLSFRKAVEAGASMLEFDLRRSKDGVVAVIHDDTVDRTTNGTGAVRDHTWEELRGLDAGGWFDPVFEGLRIPSLTQLCEELRAYPDLLLNVEIKPAPDAVQTADQAVAMLQAYGLLPRCVFTSFDAEIVAYLHDTYGLKTQGFLGEDMLHFQEGEQGTYSKMWAIAFPMDKLTKEIVETYRSRGLLTWCYCPDTEAQVDYALECGAGVLTCNDPVPALHRLRRQEAPRV</sequence>
<dbReference type="EMBL" id="CP002869">
    <property type="protein sequence ID" value="AEI42342.1"/>
    <property type="molecule type" value="Genomic_DNA"/>
</dbReference>
<dbReference type="GO" id="GO:0008081">
    <property type="term" value="F:phosphoric diester hydrolase activity"/>
    <property type="evidence" value="ECO:0007669"/>
    <property type="project" value="InterPro"/>
</dbReference>
<accession>F8F668</accession>
<dbReference type="PANTHER" id="PTHR46211:SF14">
    <property type="entry name" value="GLYCEROPHOSPHODIESTER PHOSPHODIESTERASE"/>
    <property type="match status" value="1"/>
</dbReference>
<feature type="domain" description="GP-PDE" evidence="1">
    <location>
        <begin position="11"/>
        <end position="249"/>
    </location>
</feature>
<dbReference type="Proteomes" id="UP000006620">
    <property type="component" value="Chromosome"/>
</dbReference>
<evidence type="ECO:0000313" key="3">
    <source>
        <dbReference type="Proteomes" id="UP000006620"/>
    </source>
</evidence>
<dbReference type="RefSeq" id="WP_013917499.1">
    <property type="nucleotide sequence ID" value="NC_015690.1"/>
</dbReference>
<evidence type="ECO:0000259" key="1">
    <source>
        <dbReference type="PROSITE" id="PS51704"/>
    </source>
</evidence>
<dbReference type="AlphaFoldDB" id="F8F668"/>
<gene>
    <name evidence="2" type="ordered locus">KNP414_03803</name>
</gene>
<dbReference type="GO" id="GO:0006629">
    <property type="term" value="P:lipid metabolic process"/>
    <property type="evidence" value="ECO:0007669"/>
    <property type="project" value="InterPro"/>
</dbReference>
<dbReference type="KEGG" id="pms:KNP414_03803"/>
<dbReference type="PROSITE" id="PS51704">
    <property type="entry name" value="GP_PDE"/>
    <property type="match status" value="1"/>
</dbReference>
<dbReference type="SUPFAM" id="SSF51695">
    <property type="entry name" value="PLC-like phosphodiesterases"/>
    <property type="match status" value="1"/>
</dbReference>
<dbReference type="InterPro" id="IPR030395">
    <property type="entry name" value="GP_PDE_dom"/>
</dbReference>
<dbReference type="Pfam" id="PF03009">
    <property type="entry name" value="GDPD"/>
    <property type="match status" value="1"/>
</dbReference>
<protein>
    <submittedName>
        <fullName evidence="2">Glycerophosphoryl diester phosphodiesterase</fullName>
    </submittedName>
</protein>
<name>F8F668_PAEMK</name>
<dbReference type="InterPro" id="IPR017946">
    <property type="entry name" value="PLC-like_Pdiesterase_TIM-brl"/>
</dbReference>
<dbReference type="CDD" id="cd08565">
    <property type="entry name" value="GDPD_pAtGDE_like"/>
    <property type="match status" value="1"/>
</dbReference>
<organism evidence="2 3">
    <name type="scientific">Paenibacillus mucilaginosus (strain KNP414)</name>
    <dbReference type="NCBI Taxonomy" id="1036673"/>
    <lineage>
        <taxon>Bacteria</taxon>
        <taxon>Bacillati</taxon>
        <taxon>Bacillota</taxon>
        <taxon>Bacilli</taxon>
        <taxon>Bacillales</taxon>
        <taxon>Paenibacillaceae</taxon>
        <taxon>Paenibacillus</taxon>
    </lineage>
</organism>
<dbReference type="PANTHER" id="PTHR46211">
    <property type="entry name" value="GLYCEROPHOSPHORYL DIESTER PHOSPHODIESTERASE"/>
    <property type="match status" value="1"/>
</dbReference>
<reference evidence="2 3" key="2">
    <citation type="journal article" date="2013" name="Genome Announc.">
        <title>Genome Sequence of Growth-Improving Paenibacillus mucilaginosus Strain KNP414.</title>
        <authorList>
            <person name="Lu J.J."/>
            <person name="Wang J.F."/>
            <person name="Hu X.F."/>
        </authorList>
    </citation>
    <scope>NUCLEOTIDE SEQUENCE [LARGE SCALE GENOMIC DNA]</scope>
    <source>
        <strain evidence="2 3">KNP414</strain>
    </source>
</reference>